<dbReference type="EMBL" id="CP000383">
    <property type="protein sequence ID" value="ABG59199.1"/>
    <property type="molecule type" value="Genomic_DNA"/>
</dbReference>
<gene>
    <name evidence="1" type="ordered locus">CHU_1933</name>
</gene>
<reference evidence="1 2" key="1">
    <citation type="journal article" date="2007" name="Appl. Environ. Microbiol.">
        <title>Genome sequence of the cellulolytic gliding bacterium Cytophaga hutchinsonii.</title>
        <authorList>
            <person name="Xie G."/>
            <person name="Bruce D.C."/>
            <person name="Challacombe J.F."/>
            <person name="Chertkov O."/>
            <person name="Detter J.C."/>
            <person name="Gilna P."/>
            <person name="Han C.S."/>
            <person name="Lucas S."/>
            <person name="Misra M."/>
            <person name="Myers G.L."/>
            <person name="Richardson P."/>
            <person name="Tapia R."/>
            <person name="Thayer N."/>
            <person name="Thompson L.S."/>
            <person name="Brettin T.S."/>
            <person name="Henrissat B."/>
            <person name="Wilson D.B."/>
            <person name="McBride M.J."/>
        </authorList>
    </citation>
    <scope>NUCLEOTIDE SEQUENCE [LARGE SCALE GENOMIC DNA]</scope>
    <source>
        <strain evidence="2">ATCC 33406 / DSM 1761 / CIP 103989 / NBRC 15051 / NCIMB 9469 / D465</strain>
    </source>
</reference>
<dbReference type="Proteomes" id="UP000001822">
    <property type="component" value="Chromosome"/>
</dbReference>
<name>A0A6N4SS10_CYTH3</name>
<accession>A0A6N4SS10</accession>
<keyword evidence="2" id="KW-1185">Reference proteome</keyword>
<evidence type="ECO:0000313" key="2">
    <source>
        <dbReference type="Proteomes" id="UP000001822"/>
    </source>
</evidence>
<sequence length="151" mass="17008">MLKCTIHVKKSALIDKVKNNYQLTSRFLITYFPEITFRKVINNKYKLELLTCQSLKIQQRVMGACNFTIIIKESAETVINRAKQAILKAENAQFEGNASKGGFALPTPLGAVTGRYVIEGEKIHFHIEEKPFLVSCSLIENKLNGFLANNS</sequence>
<organism evidence="1 2">
    <name type="scientific">Cytophaga hutchinsonii (strain ATCC 33406 / DSM 1761 / CIP 103989 / NBRC 15051 / NCIMB 9469 / D465)</name>
    <dbReference type="NCBI Taxonomy" id="269798"/>
    <lineage>
        <taxon>Bacteria</taxon>
        <taxon>Pseudomonadati</taxon>
        <taxon>Bacteroidota</taxon>
        <taxon>Cytophagia</taxon>
        <taxon>Cytophagales</taxon>
        <taxon>Cytophagaceae</taxon>
        <taxon>Cytophaga</taxon>
    </lineage>
</organism>
<evidence type="ECO:0000313" key="1">
    <source>
        <dbReference type="EMBL" id="ABG59199.1"/>
    </source>
</evidence>
<dbReference type="AlphaFoldDB" id="A0A6N4SS10"/>
<dbReference type="KEGG" id="chu:CHU_1933"/>
<proteinExistence type="predicted"/>
<protein>
    <submittedName>
        <fullName evidence="1">Uncharacterized protein</fullName>
    </submittedName>
</protein>